<name>A0A934R091_9PSEU</name>
<dbReference type="Gene3D" id="3.90.180.10">
    <property type="entry name" value="Medium-chain alcohol dehydrogenases, catalytic domain"/>
    <property type="match status" value="1"/>
</dbReference>
<evidence type="ECO:0000256" key="1">
    <source>
        <dbReference type="ARBA" id="ARBA00001947"/>
    </source>
</evidence>
<evidence type="ECO:0000313" key="7">
    <source>
        <dbReference type="EMBL" id="MBK1788749.1"/>
    </source>
</evidence>
<dbReference type="Proteomes" id="UP000635245">
    <property type="component" value="Unassembled WGS sequence"/>
</dbReference>
<comment type="cofactor">
    <cofactor evidence="1">
        <name>Zn(2+)</name>
        <dbReference type="ChEBI" id="CHEBI:29105"/>
    </cofactor>
</comment>
<dbReference type="SUPFAM" id="SSF50129">
    <property type="entry name" value="GroES-like"/>
    <property type="match status" value="1"/>
</dbReference>
<dbReference type="PANTHER" id="PTHR43161:SF9">
    <property type="entry name" value="SORBITOL DEHYDROGENASE"/>
    <property type="match status" value="1"/>
</dbReference>
<dbReference type="CDD" id="cd08232">
    <property type="entry name" value="idonate-5-DH"/>
    <property type="match status" value="1"/>
</dbReference>
<dbReference type="GO" id="GO:0046872">
    <property type="term" value="F:metal ion binding"/>
    <property type="evidence" value="ECO:0007669"/>
    <property type="project" value="UniProtKB-KW"/>
</dbReference>
<keyword evidence="8" id="KW-1185">Reference proteome</keyword>
<dbReference type="PANTHER" id="PTHR43161">
    <property type="entry name" value="SORBITOL DEHYDROGENASE"/>
    <property type="match status" value="1"/>
</dbReference>
<dbReference type="AlphaFoldDB" id="A0A934R091"/>
<dbReference type="InterPro" id="IPR020843">
    <property type="entry name" value="ER"/>
</dbReference>
<sequence length="347" mass="35645">MTRTRTEHPVEYRALVAHAAGDLRVETRTLREPAPHEAVVAIAHGGVCGSDLHYDAHGAVGESVLRGPMVLGHEVSGHVARAAADGSGPAEGTPVTVHPATPCGTCRFCAEGRQNLCPHTSYLGSAARFPHTDGAFAERHVVDASRLVALPEGLDVRTAALAEPASVAWHAVSRAGEVAGRRVLVVGAGPIGALVVAVLRRAGAGEIVVSDLHERPLRLATELGATRTVLGNAPEDLEADVAIDSSGSAAGVSTAVGALRRGGRLVLLGLPPTPEQPFLSGLVATRELTVTGSFRFHAELTEVVAAMADGSLHTAPVISHEFPLSEAATAFAVARDASASGKVLLGF</sequence>
<comment type="similarity">
    <text evidence="2">Belongs to the zinc-containing alcohol dehydrogenase family.</text>
</comment>
<evidence type="ECO:0000256" key="4">
    <source>
        <dbReference type="ARBA" id="ARBA00022833"/>
    </source>
</evidence>
<organism evidence="7 8">
    <name type="scientific">Prauserella cavernicola</name>
    <dbReference type="NCBI Taxonomy" id="2800127"/>
    <lineage>
        <taxon>Bacteria</taxon>
        <taxon>Bacillati</taxon>
        <taxon>Actinomycetota</taxon>
        <taxon>Actinomycetes</taxon>
        <taxon>Pseudonocardiales</taxon>
        <taxon>Pseudonocardiaceae</taxon>
        <taxon>Prauserella</taxon>
    </lineage>
</organism>
<feature type="domain" description="Enoyl reductase (ER)" evidence="6">
    <location>
        <begin position="21"/>
        <end position="345"/>
    </location>
</feature>
<keyword evidence="4" id="KW-0862">Zinc</keyword>
<evidence type="ECO:0000259" key="6">
    <source>
        <dbReference type="SMART" id="SM00829"/>
    </source>
</evidence>
<proteinExistence type="inferred from homology"/>
<dbReference type="Pfam" id="PF08240">
    <property type="entry name" value="ADH_N"/>
    <property type="match status" value="1"/>
</dbReference>
<accession>A0A934R091</accession>
<protein>
    <submittedName>
        <fullName evidence="7">L-idonate 5-dehydrogenase</fullName>
    </submittedName>
</protein>
<dbReference type="SMART" id="SM00829">
    <property type="entry name" value="PKS_ER"/>
    <property type="match status" value="1"/>
</dbReference>
<dbReference type="InterPro" id="IPR013149">
    <property type="entry name" value="ADH-like_C"/>
</dbReference>
<dbReference type="EMBL" id="JAENJH010000011">
    <property type="protein sequence ID" value="MBK1788749.1"/>
    <property type="molecule type" value="Genomic_DNA"/>
</dbReference>
<dbReference type="Pfam" id="PF00107">
    <property type="entry name" value="ADH_zinc_N"/>
    <property type="match status" value="1"/>
</dbReference>
<evidence type="ECO:0000313" key="8">
    <source>
        <dbReference type="Proteomes" id="UP000635245"/>
    </source>
</evidence>
<dbReference type="InterPro" id="IPR036291">
    <property type="entry name" value="NAD(P)-bd_dom_sf"/>
</dbReference>
<dbReference type="InterPro" id="IPR013154">
    <property type="entry name" value="ADH-like_N"/>
</dbReference>
<dbReference type="GO" id="GO:0016491">
    <property type="term" value="F:oxidoreductase activity"/>
    <property type="evidence" value="ECO:0007669"/>
    <property type="project" value="UniProtKB-KW"/>
</dbReference>
<gene>
    <name evidence="7" type="ORF">JHE00_30850</name>
</gene>
<evidence type="ECO:0000256" key="2">
    <source>
        <dbReference type="ARBA" id="ARBA00008072"/>
    </source>
</evidence>
<dbReference type="SUPFAM" id="SSF51735">
    <property type="entry name" value="NAD(P)-binding Rossmann-fold domains"/>
    <property type="match status" value="1"/>
</dbReference>
<keyword evidence="5" id="KW-0560">Oxidoreductase</keyword>
<keyword evidence="3" id="KW-0479">Metal-binding</keyword>
<evidence type="ECO:0000256" key="5">
    <source>
        <dbReference type="ARBA" id="ARBA00023002"/>
    </source>
</evidence>
<dbReference type="InterPro" id="IPR011032">
    <property type="entry name" value="GroES-like_sf"/>
</dbReference>
<reference evidence="7" key="1">
    <citation type="submission" date="2020-12" db="EMBL/GenBank/DDBJ databases">
        <title>Prauserella sp. ASG 168, a novel actinomycete isolated from cave rock.</title>
        <authorList>
            <person name="Suriyachadkun C."/>
        </authorList>
    </citation>
    <scope>NUCLEOTIDE SEQUENCE</scope>
    <source>
        <strain evidence="7">ASG 168</strain>
    </source>
</reference>
<comment type="caution">
    <text evidence="7">The sequence shown here is derived from an EMBL/GenBank/DDBJ whole genome shotgun (WGS) entry which is preliminary data.</text>
</comment>
<dbReference type="Gene3D" id="3.40.50.720">
    <property type="entry name" value="NAD(P)-binding Rossmann-like Domain"/>
    <property type="match status" value="1"/>
</dbReference>
<evidence type="ECO:0000256" key="3">
    <source>
        <dbReference type="ARBA" id="ARBA00022723"/>
    </source>
</evidence>